<evidence type="ECO:0000313" key="2">
    <source>
        <dbReference type="Proteomes" id="UP001056120"/>
    </source>
</evidence>
<organism evidence="1 2">
    <name type="scientific">Smallanthus sonchifolius</name>
    <dbReference type="NCBI Taxonomy" id="185202"/>
    <lineage>
        <taxon>Eukaryota</taxon>
        <taxon>Viridiplantae</taxon>
        <taxon>Streptophyta</taxon>
        <taxon>Embryophyta</taxon>
        <taxon>Tracheophyta</taxon>
        <taxon>Spermatophyta</taxon>
        <taxon>Magnoliopsida</taxon>
        <taxon>eudicotyledons</taxon>
        <taxon>Gunneridae</taxon>
        <taxon>Pentapetalae</taxon>
        <taxon>asterids</taxon>
        <taxon>campanulids</taxon>
        <taxon>Asterales</taxon>
        <taxon>Asteraceae</taxon>
        <taxon>Asteroideae</taxon>
        <taxon>Heliantheae alliance</taxon>
        <taxon>Millerieae</taxon>
        <taxon>Smallanthus</taxon>
    </lineage>
</organism>
<accession>A0ACB9K7K0</accession>
<comment type="caution">
    <text evidence="1">The sequence shown here is derived from an EMBL/GenBank/DDBJ whole genome shotgun (WGS) entry which is preliminary data.</text>
</comment>
<gene>
    <name evidence="1" type="ORF">L1987_02370</name>
</gene>
<dbReference type="Proteomes" id="UP001056120">
    <property type="component" value="Linkage Group LG01"/>
</dbReference>
<evidence type="ECO:0000313" key="1">
    <source>
        <dbReference type="EMBL" id="KAI3828272.1"/>
    </source>
</evidence>
<reference evidence="1 2" key="2">
    <citation type="journal article" date="2022" name="Mol. Ecol. Resour.">
        <title>The genomes of chicory, endive, great burdock and yacon provide insights into Asteraceae paleo-polyploidization history and plant inulin production.</title>
        <authorList>
            <person name="Fan W."/>
            <person name="Wang S."/>
            <person name="Wang H."/>
            <person name="Wang A."/>
            <person name="Jiang F."/>
            <person name="Liu H."/>
            <person name="Zhao H."/>
            <person name="Xu D."/>
            <person name="Zhang Y."/>
        </authorList>
    </citation>
    <scope>NUCLEOTIDE SEQUENCE [LARGE SCALE GENOMIC DNA]</scope>
    <source>
        <strain evidence="2">cv. Yunnan</strain>
        <tissue evidence="1">Leaves</tissue>
    </source>
</reference>
<name>A0ACB9K7K0_9ASTR</name>
<proteinExistence type="predicted"/>
<keyword evidence="2" id="KW-1185">Reference proteome</keyword>
<sequence length="91" mass="10124">MKFILTSHDHLTGPILNVVLSRNREIAQCWDVKWLGMGKMNTMGLGKGIDGKSDVALTWRKESLGMGWMDTPTLIEAGNQISLNERALHTS</sequence>
<protein>
    <submittedName>
        <fullName evidence="1">Uncharacterized protein</fullName>
    </submittedName>
</protein>
<reference evidence="2" key="1">
    <citation type="journal article" date="2022" name="Mol. Ecol. Resour.">
        <title>The genomes of chicory, endive, great burdock and yacon provide insights into Asteraceae palaeo-polyploidization history and plant inulin production.</title>
        <authorList>
            <person name="Fan W."/>
            <person name="Wang S."/>
            <person name="Wang H."/>
            <person name="Wang A."/>
            <person name="Jiang F."/>
            <person name="Liu H."/>
            <person name="Zhao H."/>
            <person name="Xu D."/>
            <person name="Zhang Y."/>
        </authorList>
    </citation>
    <scope>NUCLEOTIDE SEQUENCE [LARGE SCALE GENOMIC DNA]</scope>
    <source>
        <strain evidence="2">cv. Yunnan</strain>
    </source>
</reference>
<dbReference type="EMBL" id="CM042018">
    <property type="protein sequence ID" value="KAI3828272.1"/>
    <property type="molecule type" value="Genomic_DNA"/>
</dbReference>